<dbReference type="AlphaFoldDB" id="C8ZE80"/>
<name>C8ZE80_YEAS8</name>
<proteinExistence type="predicted"/>
<organism evidence="1 2">
    <name type="scientific">Saccharomyces cerevisiae (strain Lalvin EC1118 / Prise de mousse)</name>
    <name type="common">Baker's yeast</name>
    <dbReference type="NCBI Taxonomy" id="643680"/>
    <lineage>
        <taxon>Eukaryota</taxon>
        <taxon>Fungi</taxon>
        <taxon>Dikarya</taxon>
        <taxon>Ascomycota</taxon>
        <taxon>Saccharomycotina</taxon>
        <taxon>Saccharomycetes</taxon>
        <taxon>Saccharomycetales</taxon>
        <taxon>Saccharomycetaceae</taxon>
        <taxon>Saccharomyces</taxon>
    </lineage>
</organism>
<gene>
    <name evidence="1" type="ORF">EC1118_1M3_0111g</name>
</gene>
<accession>C8ZE80</accession>
<protein>
    <submittedName>
        <fullName evidence="1">EC1118_1M3_0111p</fullName>
    </submittedName>
</protein>
<sequence>MPRNDSNQYYARWCCYRRPIRAAFARKGPFNSSSGYEENVARLKNTRSSHCRTARCQFNSSTWTCYFQHVGRKLATAIDYGSPQSIEISEIGAAMHQMSCERLSLSLFSRFACLLARLKTCVLLIN</sequence>
<reference evidence="1 2" key="1">
    <citation type="journal article" date="2009" name="Proc. Natl. Acad. Sci. U.S.A.">
        <title>Eukaryote-to-eukaryote gene transfer events revealed by the genome sequence of the wine yeast Saccharomyces cerevisiae EC1118.</title>
        <authorList>
            <person name="Novo M."/>
            <person name="Bigey F."/>
            <person name="Beyne E."/>
            <person name="Galeote V."/>
            <person name="Gavory F."/>
            <person name="Mallet S."/>
            <person name="Cambot B."/>
            <person name="Legras J.L."/>
            <person name="Wincker P."/>
            <person name="Casaregola S."/>
            <person name="Dequin S."/>
        </authorList>
    </citation>
    <scope>NUCLEOTIDE SEQUENCE [LARGE SCALE GENOMIC DNA]</scope>
    <source>
        <strain evidence="2">Lalvin EC1118 / Prise de mousse</strain>
    </source>
</reference>
<dbReference type="Proteomes" id="UP000000286">
    <property type="component" value="Chromosome XIII"/>
</dbReference>
<dbReference type="OrthoDB" id="10360630at2759"/>
<dbReference type="HOGENOM" id="CLU_1983322_0_0_1"/>
<dbReference type="EMBL" id="FN393082">
    <property type="protein sequence ID" value="CAY81696.1"/>
    <property type="molecule type" value="Genomic_DNA"/>
</dbReference>
<evidence type="ECO:0000313" key="1">
    <source>
        <dbReference type="EMBL" id="CAY81696.1"/>
    </source>
</evidence>
<evidence type="ECO:0000313" key="2">
    <source>
        <dbReference type="Proteomes" id="UP000000286"/>
    </source>
</evidence>